<proteinExistence type="predicted"/>
<feature type="region of interest" description="Disordered" evidence="1">
    <location>
        <begin position="79"/>
        <end position="98"/>
    </location>
</feature>
<dbReference type="EMBL" id="VSSQ01122881">
    <property type="protein sequence ID" value="MPN54547.1"/>
    <property type="molecule type" value="Genomic_DNA"/>
</dbReference>
<reference evidence="2" key="1">
    <citation type="submission" date="2019-08" db="EMBL/GenBank/DDBJ databases">
        <authorList>
            <person name="Kucharzyk K."/>
            <person name="Murdoch R.W."/>
            <person name="Higgins S."/>
            <person name="Loffler F."/>
        </authorList>
    </citation>
    <scope>NUCLEOTIDE SEQUENCE</scope>
</reference>
<protein>
    <submittedName>
        <fullName evidence="2">Uncharacterized protein</fullName>
    </submittedName>
</protein>
<evidence type="ECO:0000313" key="2">
    <source>
        <dbReference type="EMBL" id="MPN54547.1"/>
    </source>
</evidence>
<comment type="caution">
    <text evidence="2">The sequence shown here is derived from an EMBL/GenBank/DDBJ whole genome shotgun (WGS) entry which is preliminary data.</text>
</comment>
<accession>A0A645ITR0</accession>
<dbReference type="AlphaFoldDB" id="A0A645ITR0"/>
<sequence length="98" mass="10506">MRRRIDLQAANLDRFTGQVRGTAAQHGAHPSHQFLGREGFGHVIVGAGVETLHLVFLMDAGGQHDDRNLARPLVGAQLPGQRDAGLAGQHPVEDDQIG</sequence>
<gene>
    <name evidence="2" type="ORF">SDC9_202218</name>
</gene>
<organism evidence="2">
    <name type="scientific">bioreactor metagenome</name>
    <dbReference type="NCBI Taxonomy" id="1076179"/>
    <lineage>
        <taxon>unclassified sequences</taxon>
        <taxon>metagenomes</taxon>
        <taxon>ecological metagenomes</taxon>
    </lineage>
</organism>
<evidence type="ECO:0000256" key="1">
    <source>
        <dbReference type="SAM" id="MobiDB-lite"/>
    </source>
</evidence>
<name>A0A645ITR0_9ZZZZ</name>